<protein>
    <submittedName>
        <fullName evidence="2">Uncharacterized protein</fullName>
    </submittedName>
</protein>
<accession>A0AAV7LDV4</accession>
<feature type="region of interest" description="Disordered" evidence="1">
    <location>
        <begin position="267"/>
        <end position="303"/>
    </location>
</feature>
<evidence type="ECO:0000256" key="1">
    <source>
        <dbReference type="SAM" id="MobiDB-lite"/>
    </source>
</evidence>
<proteinExistence type="predicted"/>
<keyword evidence="3" id="KW-1185">Reference proteome</keyword>
<sequence>MEALALLRQAGRMDLVKEEALVPGRPVCRASARVAAAVAERSRELRASRYLARRSPLVMRGVSRCGGVTKAAAEVLLRRSAGRVKGTRVAVGRARADPSGQAEQGEGFGAQDPAGSGTEAVGGSQASQSGGGEGSQLEAAGIGEQRDPKVPVSKRWPTMLVWSSSDEEGLTGEGEDKWSDGEGALTEGTLRASRRVYGSLQVGTLLEEDGSSGEGEDIGMKKGRVRDKKRVFLYPSTPDLVWQGPLDFNEEDPGEQEAALIPWEEGKASPGAASRMASSGWRGRRRKAADASSGRCGGVGDVPPDAAAWEEQCLGPSTRWSENAGEYTGCAWCGGPGEHGVERGSFREEKMSDVSLEEGELRTSGSEAEWWERQGQGRGASNRVRKSLQVTHAALRPRGRSQERVRGEERKKRHNILKECEYLLFVEILAMEYEKDCLFPVAYYIVFESEVTCFTP</sequence>
<feature type="region of interest" description="Disordered" evidence="1">
    <location>
        <begin position="164"/>
        <end position="183"/>
    </location>
</feature>
<gene>
    <name evidence="2" type="ORF">NDU88_002320</name>
</gene>
<reference evidence="2" key="1">
    <citation type="journal article" date="2022" name="bioRxiv">
        <title>Sequencing and chromosome-scale assembly of the giantPleurodeles waltlgenome.</title>
        <authorList>
            <person name="Brown T."/>
            <person name="Elewa A."/>
            <person name="Iarovenko S."/>
            <person name="Subramanian E."/>
            <person name="Araus A.J."/>
            <person name="Petzold A."/>
            <person name="Susuki M."/>
            <person name="Suzuki K.-i.T."/>
            <person name="Hayashi T."/>
            <person name="Toyoda A."/>
            <person name="Oliveira C."/>
            <person name="Osipova E."/>
            <person name="Leigh N.D."/>
            <person name="Simon A."/>
            <person name="Yun M.H."/>
        </authorList>
    </citation>
    <scope>NUCLEOTIDE SEQUENCE</scope>
    <source>
        <strain evidence="2">20211129_DDA</strain>
        <tissue evidence="2">Liver</tissue>
    </source>
</reference>
<evidence type="ECO:0000313" key="2">
    <source>
        <dbReference type="EMBL" id="KAJ1089169.1"/>
    </source>
</evidence>
<dbReference type="EMBL" id="JANPWB010000015">
    <property type="protein sequence ID" value="KAJ1089169.1"/>
    <property type="molecule type" value="Genomic_DNA"/>
</dbReference>
<comment type="caution">
    <text evidence="2">The sequence shown here is derived from an EMBL/GenBank/DDBJ whole genome shotgun (WGS) entry which is preliminary data.</text>
</comment>
<evidence type="ECO:0000313" key="3">
    <source>
        <dbReference type="Proteomes" id="UP001066276"/>
    </source>
</evidence>
<organism evidence="2 3">
    <name type="scientific">Pleurodeles waltl</name>
    <name type="common">Iberian ribbed newt</name>
    <dbReference type="NCBI Taxonomy" id="8319"/>
    <lineage>
        <taxon>Eukaryota</taxon>
        <taxon>Metazoa</taxon>
        <taxon>Chordata</taxon>
        <taxon>Craniata</taxon>
        <taxon>Vertebrata</taxon>
        <taxon>Euteleostomi</taxon>
        <taxon>Amphibia</taxon>
        <taxon>Batrachia</taxon>
        <taxon>Caudata</taxon>
        <taxon>Salamandroidea</taxon>
        <taxon>Salamandridae</taxon>
        <taxon>Pleurodelinae</taxon>
        <taxon>Pleurodeles</taxon>
    </lineage>
</organism>
<feature type="compositionally biased region" description="Low complexity" evidence="1">
    <location>
        <begin position="100"/>
        <end position="111"/>
    </location>
</feature>
<name>A0AAV7LDV4_PLEWA</name>
<feature type="compositionally biased region" description="Low complexity" evidence="1">
    <location>
        <begin position="119"/>
        <end position="128"/>
    </location>
</feature>
<dbReference type="AlphaFoldDB" id="A0AAV7LDV4"/>
<feature type="region of interest" description="Disordered" evidence="1">
    <location>
        <begin position="88"/>
        <end position="156"/>
    </location>
</feature>
<dbReference type="Proteomes" id="UP001066276">
    <property type="component" value="Chromosome 11"/>
</dbReference>